<proteinExistence type="predicted"/>
<evidence type="ECO:0000313" key="2">
    <source>
        <dbReference type="Proteomes" id="UP001239111"/>
    </source>
</evidence>
<keyword evidence="2" id="KW-1185">Reference proteome</keyword>
<dbReference type="EMBL" id="CM056744">
    <property type="protein sequence ID" value="KAJ8664316.1"/>
    <property type="molecule type" value="Genomic_DNA"/>
</dbReference>
<dbReference type="Proteomes" id="UP001239111">
    <property type="component" value="Chromosome 4"/>
</dbReference>
<comment type="caution">
    <text evidence="1">The sequence shown here is derived from an EMBL/GenBank/DDBJ whole genome shotgun (WGS) entry which is preliminary data.</text>
</comment>
<protein>
    <submittedName>
        <fullName evidence="1">Uncharacterized protein</fullName>
    </submittedName>
</protein>
<organism evidence="1 2">
    <name type="scientific">Eretmocerus hayati</name>
    <dbReference type="NCBI Taxonomy" id="131215"/>
    <lineage>
        <taxon>Eukaryota</taxon>
        <taxon>Metazoa</taxon>
        <taxon>Ecdysozoa</taxon>
        <taxon>Arthropoda</taxon>
        <taxon>Hexapoda</taxon>
        <taxon>Insecta</taxon>
        <taxon>Pterygota</taxon>
        <taxon>Neoptera</taxon>
        <taxon>Endopterygota</taxon>
        <taxon>Hymenoptera</taxon>
        <taxon>Apocrita</taxon>
        <taxon>Proctotrupomorpha</taxon>
        <taxon>Chalcidoidea</taxon>
        <taxon>Aphelinidae</taxon>
        <taxon>Aphelininae</taxon>
        <taxon>Eretmocerus</taxon>
    </lineage>
</organism>
<name>A0ACC2N0S8_9HYME</name>
<sequence>MSILIFERSFFNSVSKKLKSFTILYIIWALFGFSLCQETTTPLPVGQPPEREQSLEDCATPSKFVCKYCESVFNKRRQLSIHIKKDHPGKNPFFCELCPKSFRRGESLRDHLRIHTGEKPFSCEICSKKFSTKNNFGTHMMTHANEEFSASVNLGEPLYSCNLCDSQFKYKLSLMYHVRSHEFATKFVCKICGKKYASNQKYKFHMGYHEAGISPPSSSRHHGRSKETTRGSMGYVEYHIDENVLPQSEYDEEFEINVPADHQTSSVLGQVDNTGASLHRPSAGHVTGTSSEPCGACSCSQDGAITQGNSCIFEQLELHQGGTESGAQVEHDQPGISIEAPSMGLDSFEFSSTYDQDSVLVQYVNCPTGGLVRVEPQGQARQWEESLQNCIVLDTFTCRICLRSFNENRILVSHVKRLHPGVNPYWCNICDKSFSSKTNLQGHITSHTGEKPFACEICSKKFNTKRKLGIHMRTHADQRFFARASPGELLYPCQLCDSKFKHEMSLRYHLKSHEFATKFICHFCGRKFACNQNLKKHIMKHHDSKGSLSSFNSYYCGPIENTNGLMGQVQYHIFEDHTSQLEINDEYQEPPEIVQLEHIGTQPHRASAGHGSRTSSESCGACSCGRNGFVKQGETCIFDQFGEFSQAGLGPDSEVEFGMSIEAPLMDPIDYSSPYFQNSDMVQHVGGLLEAPIGTEPQGRATGPEQWTQDCAVSETFICRICSKNLYDRRQLTSHIKKCHPGVEPYWCNICNKSFSTAAILRGHIKAHFGEGPFACEICLKRFSTKNNFGTHMMTHANQRFSANANPGEVLYSCEICDANFKHILSLRYHVISHEFATKFVCKVCGKKLACNQNLKRHIRKYHKDGESPLLSNTHYGGTMQSTSGSREYVKYHIDAAHPSELEYNDSEPPVIVQLEDSGTQSHRASAGHGTGTSSESCGACSCGQNAVVKPGETCIFDQFGEFSQTGLGPDSEVERGMSIESSWIGLDPIDFLTPYDQDSEMMQHVDGSVEALIGAEPQGKRIPVLKSSLL</sequence>
<evidence type="ECO:0000313" key="1">
    <source>
        <dbReference type="EMBL" id="KAJ8664316.1"/>
    </source>
</evidence>
<accession>A0ACC2N0S8</accession>
<gene>
    <name evidence="1" type="ORF">QAD02_005978</name>
</gene>
<reference evidence="1" key="1">
    <citation type="submission" date="2023-04" db="EMBL/GenBank/DDBJ databases">
        <title>A chromosome-level genome assembly of the parasitoid wasp Eretmocerus hayati.</title>
        <authorList>
            <person name="Zhong Y."/>
            <person name="Liu S."/>
            <person name="Liu Y."/>
        </authorList>
    </citation>
    <scope>NUCLEOTIDE SEQUENCE</scope>
    <source>
        <strain evidence="1">ZJU_SS_LIU_2023</strain>
    </source>
</reference>